<dbReference type="Proteomes" id="UP001558632">
    <property type="component" value="Unassembled WGS sequence"/>
</dbReference>
<name>A0ABR3KFX5_TRISP</name>
<protein>
    <submittedName>
        <fullName evidence="1">Beta-fructofuranosidase</fullName>
    </submittedName>
</protein>
<reference evidence="1 2" key="1">
    <citation type="submission" date="2024-07" db="EMBL/GenBank/DDBJ databases">
        <title>Enhanced genomic and transcriptomic resources for Trichinella pseudospiralis and T. spiralis underpin the discovery of pronounced molecular differences between stages and species.</title>
        <authorList>
            <person name="Pasi K.K."/>
            <person name="La Rosa G."/>
            <person name="Gomez-Morales M.A."/>
            <person name="Tosini F."/>
            <person name="Sumanam S."/>
            <person name="Young N.D."/>
            <person name="Chang B.C."/>
            <person name="Robin G.B."/>
        </authorList>
    </citation>
    <scope>NUCLEOTIDE SEQUENCE [LARGE SCALE GENOMIC DNA]</scope>
    <source>
        <strain evidence="1">ISS534</strain>
    </source>
</reference>
<evidence type="ECO:0000313" key="2">
    <source>
        <dbReference type="Proteomes" id="UP001558632"/>
    </source>
</evidence>
<dbReference type="EMBL" id="JBEUSY010000354">
    <property type="protein sequence ID" value="KAL1237330.1"/>
    <property type="molecule type" value="Genomic_DNA"/>
</dbReference>
<sequence>MIYDGCRLDEFNDLIYAKVSWKVVKIWQFHTNFRFRYLIVMNKALLLLRLGVLNMNDYNRLLEKVYHHSVQKDGNNVEESLSGLCSF</sequence>
<gene>
    <name evidence="1" type="ORF">TSPI_05909</name>
</gene>
<organism evidence="1 2">
    <name type="scientific">Trichinella spiralis</name>
    <name type="common">Trichina worm</name>
    <dbReference type="NCBI Taxonomy" id="6334"/>
    <lineage>
        <taxon>Eukaryota</taxon>
        <taxon>Metazoa</taxon>
        <taxon>Ecdysozoa</taxon>
        <taxon>Nematoda</taxon>
        <taxon>Enoplea</taxon>
        <taxon>Dorylaimia</taxon>
        <taxon>Trichinellida</taxon>
        <taxon>Trichinellidae</taxon>
        <taxon>Trichinella</taxon>
    </lineage>
</organism>
<accession>A0ABR3KFX5</accession>
<keyword evidence="2" id="KW-1185">Reference proteome</keyword>
<evidence type="ECO:0000313" key="1">
    <source>
        <dbReference type="EMBL" id="KAL1237330.1"/>
    </source>
</evidence>
<proteinExistence type="predicted"/>
<comment type="caution">
    <text evidence="1">The sequence shown here is derived from an EMBL/GenBank/DDBJ whole genome shotgun (WGS) entry which is preliminary data.</text>
</comment>